<comment type="caution">
    <text evidence="1">The sequence shown here is derived from an EMBL/GenBank/DDBJ whole genome shotgun (WGS) entry which is preliminary data.</text>
</comment>
<evidence type="ECO:0008006" key="3">
    <source>
        <dbReference type="Google" id="ProtNLM"/>
    </source>
</evidence>
<dbReference type="InterPro" id="IPR001646">
    <property type="entry name" value="5peptide_repeat"/>
</dbReference>
<dbReference type="AlphaFoldDB" id="A0A3M8AKB4"/>
<evidence type="ECO:0000313" key="2">
    <source>
        <dbReference type="Proteomes" id="UP000268829"/>
    </source>
</evidence>
<sequence>MPGFDGVRFVRANLAGTDFSGADLRGADFRGANLAGTIFTGALLAGAVFSPEARELPILDELQERQVIWQEGERV</sequence>
<dbReference type="SUPFAM" id="SSF141571">
    <property type="entry name" value="Pentapeptide repeat-like"/>
    <property type="match status" value="1"/>
</dbReference>
<organism evidence="1 2">
    <name type="scientific">Brevibacillus gelatini</name>
    <dbReference type="NCBI Taxonomy" id="1655277"/>
    <lineage>
        <taxon>Bacteria</taxon>
        <taxon>Bacillati</taxon>
        <taxon>Bacillota</taxon>
        <taxon>Bacilli</taxon>
        <taxon>Bacillales</taxon>
        <taxon>Paenibacillaceae</taxon>
        <taxon>Brevibacillus</taxon>
    </lineage>
</organism>
<dbReference type="EMBL" id="RHHS01000066">
    <property type="protein sequence ID" value="RNB51666.1"/>
    <property type="molecule type" value="Genomic_DNA"/>
</dbReference>
<dbReference type="Pfam" id="PF00805">
    <property type="entry name" value="Pentapeptide"/>
    <property type="match status" value="1"/>
</dbReference>
<gene>
    <name evidence="1" type="ORF">EDM57_22380</name>
</gene>
<dbReference type="OrthoDB" id="2512888at2"/>
<evidence type="ECO:0000313" key="1">
    <source>
        <dbReference type="EMBL" id="RNB51666.1"/>
    </source>
</evidence>
<proteinExistence type="predicted"/>
<dbReference type="Gene3D" id="2.160.20.80">
    <property type="entry name" value="E3 ubiquitin-protein ligase SopA"/>
    <property type="match status" value="1"/>
</dbReference>
<protein>
    <recommendedName>
        <fullName evidence="3">Pentapeptide repeat-containing protein</fullName>
    </recommendedName>
</protein>
<name>A0A3M8AKB4_9BACL</name>
<keyword evidence="2" id="KW-1185">Reference proteome</keyword>
<reference evidence="1 2" key="1">
    <citation type="submission" date="2018-10" db="EMBL/GenBank/DDBJ databases">
        <title>Phylogenomics of Brevibacillus.</title>
        <authorList>
            <person name="Dunlap C."/>
        </authorList>
    </citation>
    <scope>NUCLEOTIDE SEQUENCE [LARGE SCALE GENOMIC DNA]</scope>
    <source>
        <strain evidence="1 2">DSM 100115</strain>
    </source>
</reference>
<dbReference type="Proteomes" id="UP000268829">
    <property type="component" value="Unassembled WGS sequence"/>
</dbReference>
<accession>A0A3M8AKB4</accession>
<dbReference type="RefSeq" id="WP_122906884.1">
    <property type="nucleotide sequence ID" value="NZ_RHHS01000066.1"/>
</dbReference>